<dbReference type="Pfam" id="PF06985">
    <property type="entry name" value="HET"/>
    <property type="match status" value="1"/>
</dbReference>
<reference evidence="2 3" key="1">
    <citation type="submission" date="2017-03" db="EMBL/GenBank/DDBJ databases">
        <title>Genomes of endolithic fungi from Antarctica.</title>
        <authorList>
            <person name="Coleine C."/>
            <person name="Masonjones S."/>
            <person name="Stajich J.E."/>
        </authorList>
    </citation>
    <scope>NUCLEOTIDE SEQUENCE [LARGE SCALE GENOMIC DNA]</scope>
    <source>
        <strain evidence="2 3">CCFEE 5184</strain>
    </source>
</reference>
<protein>
    <recommendedName>
        <fullName evidence="1">Heterokaryon incompatibility domain-containing protein</fullName>
    </recommendedName>
</protein>
<name>A0A4V5NGB3_9PEZI</name>
<proteinExistence type="predicted"/>
<evidence type="ECO:0000259" key="1">
    <source>
        <dbReference type="Pfam" id="PF06985"/>
    </source>
</evidence>
<dbReference type="InterPro" id="IPR010730">
    <property type="entry name" value="HET"/>
</dbReference>
<accession>A0A4V5NGB3</accession>
<dbReference type="Proteomes" id="UP000309340">
    <property type="component" value="Unassembled WGS sequence"/>
</dbReference>
<organism evidence="2 3">
    <name type="scientific">Friedmanniomyces simplex</name>
    <dbReference type="NCBI Taxonomy" id="329884"/>
    <lineage>
        <taxon>Eukaryota</taxon>
        <taxon>Fungi</taxon>
        <taxon>Dikarya</taxon>
        <taxon>Ascomycota</taxon>
        <taxon>Pezizomycotina</taxon>
        <taxon>Dothideomycetes</taxon>
        <taxon>Dothideomycetidae</taxon>
        <taxon>Mycosphaerellales</taxon>
        <taxon>Teratosphaeriaceae</taxon>
        <taxon>Friedmanniomyces</taxon>
    </lineage>
</organism>
<feature type="domain" description="Heterokaryon incompatibility" evidence="1">
    <location>
        <begin position="52"/>
        <end position="174"/>
    </location>
</feature>
<evidence type="ECO:0000313" key="2">
    <source>
        <dbReference type="EMBL" id="TKA65909.1"/>
    </source>
</evidence>
<dbReference type="PANTHER" id="PTHR24148">
    <property type="entry name" value="ANKYRIN REPEAT DOMAIN-CONTAINING PROTEIN 39 HOMOLOG-RELATED"/>
    <property type="match status" value="1"/>
</dbReference>
<gene>
    <name evidence="2" type="ORF">B0A55_10493</name>
</gene>
<dbReference type="InterPro" id="IPR052895">
    <property type="entry name" value="HetReg/Transcr_Mod"/>
</dbReference>
<evidence type="ECO:0000313" key="3">
    <source>
        <dbReference type="Proteomes" id="UP000309340"/>
    </source>
</evidence>
<comment type="caution">
    <text evidence="2">The sequence shown here is derived from an EMBL/GenBank/DDBJ whole genome shotgun (WGS) entry which is preliminary data.</text>
</comment>
<sequence length="204" mass="22964">MAQPVGPYYEYQPLDHRHIRLIRMHRAGRHGASGAIVVDIHQQSLDDADFDARSYTWGPPTLEEQDEAAEQVFIIVERCYPVLCNGRVVRITRSLRDVLRKMRGLLEEPEAATHLAAEAETHRKSACTWADGICINQGDLPERARQVAILGELYRKAKIVFACVGGEGRERRNTLELVVLWGHHAAKAEAVTKQMKTSHPLSPL</sequence>
<dbReference type="EMBL" id="NAJQ01000695">
    <property type="protein sequence ID" value="TKA65909.1"/>
    <property type="molecule type" value="Genomic_DNA"/>
</dbReference>
<keyword evidence="3" id="KW-1185">Reference proteome</keyword>
<dbReference type="AlphaFoldDB" id="A0A4V5NGB3"/>
<dbReference type="OrthoDB" id="3773119at2759"/>
<dbReference type="PANTHER" id="PTHR24148:SF64">
    <property type="entry name" value="HETEROKARYON INCOMPATIBILITY DOMAIN-CONTAINING PROTEIN"/>
    <property type="match status" value="1"/>
</dbReference>